<feature type="domain" description="Cation-transporting P-type ATPase C-terminal" evidence="14">
    <location>
        <begin position="863"/>
        <end position="1019"/>
    </location>
</feature>
<evidence type="ECO:0000256" key="8">
    <source>
        <dbReference type="ARBA" id="ARBA00022989"/>
    </source>
</evidence>
<evidence type="ECO:0000313" key="16">
    <source>
        <dbReference type="Proteomes" id="UP000325577"/>
    </source>
</evidence>
<dbReference type="Proteomes" id="UP000325577">
    <property type="component" value="Linkage Group LG0"/>
</dbReference>
<dbReference type="GO" id="GO:0005886">
    <property type="term" value="C:plasma membrane"/>
    <property type="evidence" value="ECO:0007669"/>
    <property type="project" value="TreeGrafter"/>
</dbReference>
<evidence type="ECO:0000256" key="11">
    <source>
        <dbReference type="ARBA" id="ARBA00048694"/>
    </source>
</evidence>
<dbReference type="InterPro" id="IPR001757">
    <property type="entry name" value="P_typ_ATPase"/>
</dbReference>
<feature type="domain" description="P-type ATPase A" evidence="13">
    <location>
        <begin position="238"/>
        <end position="330"/>
    </location>
</feature>
<dbReference type="SUPFAM" id="SSF56784">
    <property type="entry name" value="HAD-like"/>
    <property type="match status" value="1"/>
</dbReference>
<comment type="similarity">
    <text evidence="1 12">Belongs to the cation transport ATPase (P-type) (TC 3.A.3) family. Type IIB subfamily.</text>
</comment>
<dbReference type="GO" id="GO:0046872">
    <property type="term" value="F:metal ion binding"/>
    <property type="evidence" value="ECO:0007669"/>
    <property type="project" value="UniProtKB-KW"/>
</dbReference>
<keyword evidence="7" id="KW-0112">Calmodulin-binding</keyword>
<feature type="transmembrane region" description="Helical" evidence="12">
    <location>
        <begin position="855"/>
        <end position="879"/>
    </location>
</feature>
<dbReference type="EMBL" id="CM018031">
    <property type="protein sequence ID" value="KAA8548697.1"/>
    <property type="molecule type" value="Genomic_DNA"/>
</dbReference>
<keyword evidence="9 12" id="KW-0406">Ion transport</keyword>
<dbReference type="GO" id="GO:0005516">
    <property type="term" value="F:calmodulin binding"/>
    <property type="evidence" value="ECO:0007669"/>
    <property type="project" value="UniProtKB-KW"/>
</dbReference>
<dbReference type="InterPro" id="IPR006408">
    <property type="entry name" value="P-type_ATPase_IIB"/>
</dbReference>
<feature type="transmembrane region" description="Helical" evidence="12">
    <location>
        <begin position="973"/>
        <end position="992"/>
    </location>
</feature>
<dbReference type="Pfam" id="PF00122">
    <property type="entry name" value="E1-E2_ATPase"/>
    <property type="match status" value="1"/>
</dbReference>
<dbReference type="InterPro" id="IPR059000">
    <property type="entry name" value="ATPase_P-type_domA"/>
</dbReference>
<comment type="subcellular location">
    <subcellularLocation>
        <location evidence="12">Membrane</location>
        <topology evidence="12">Multi-pass membrane protein</topology>
    </subcellularLocation>
</comment>
<dbReference type="PANTHER" id="PTHR24093:SF434">
    <property type="entry name" value="CALCIUM-TRANSPORTING ATPASE 13, PLASMA MEMBRANE-TYPE-RELATED"/>
    <property type="match status" value="1"/>
</dbReference>
<dbReference type="OrthoDB" id="116380at2759"/>
<dbReference type="InterPro" id="IPR023299">
    <property type="entry name" value="ATPase_P-typ_cyto_dom_N"/>
</dbReference>
<accession>A0A5J5C443</accession>
<keyword evidence="2 12" id="KW-0813">Transport</keyword>
<comment type="catalytic activity">
    <reaction evidence="11 12">
        <text>Ca(2+)(in) + ATP + H2O = Ca(2+)(out) + ADP + phosphate + H(+)</text>
        <dbReference type="Rhea" id="RHEA:18105"/>
        <dbReference type="ChEBI" id="CHEBI:15377"/>
        <dbReference type="ChEBI" id="CHEBI:15378"/>
        <dbReference type="ChEBI" id="CHEBI:29108"/>
        <dbReference type="ChEBI" id="CHEBI:30616"/>
        <dbReference type="ChEBI" id="CHEBI:43474"/>
        <dbReference type="ChEBI" id="CHEBI:456216"/>
        <dbReference type="EC" id="7.2.2.10"/>
    </reaction>
</comment>
<dbReference type="PRINTS" id="PR00119">
    <property type="entry name" value="CATATPASE"/>
</dbReference>
<dbReference type="GO" id="GO:0016887">
    <property type="term" value="F:ATP hydrolysis activity"/>
    <property type="evidence" value="ECO:0007669"/>
    <property type="project" value="InterPro"/>
</dbReference>
<keyword evidence="8 12" id="KW-1133">Transmembrane helix</keyword>
<dbReference type="NCBIfam" id="TIGR01517">
    <property type="entry name" value="ATPase-IIB_Ca"/>
    <property type="match status" value="1"/>
</dbReference>
<dbReference type="InterPro" id="IPR006068">
    <property type="entry name" value="ATPase_P-typ_cation-transptr_C"/>
</dbReference>
<keyword evidence="5 12" id="KW-0106">Calcium</keyword>
<dbReference type="PANTHER" id="PTHR24093">
    <property type="entry name" value="CATION TRANSPORTING ATPASE"/>
    <property type="match status" value="1"/>
</dbReference>
<keyword evidence="16" id="KW-1185">Reference proteome</keyword>
<evidence type="ECO:0000256" key="1">
    <source>
        <dbReference type="ARBA" id="ARBA00006124"/>
    </source>
</evidence>
<keyword evidence="12" id="KW-0109">Calcium transport</keyword>
<protein>
    <recommendedName>
        <fullName evidence="12">Calcium-transporting ATPase</fullName>
        <ecNumber evidence="12">7.2.2.10</ecNumber>
    </recommendedName>
</protein>
<dbReference type="Gene3D" id="3.40.1110.10">
    <property type="entry name" value="Calcium-transporting ATPase, cytoplasmic domain N"/>
    <property type="match status" value="1"/>
</dbReference>
<dbReference type="Gene3D" id="1.20.1110.10">
    <property type="entry name" value="Calcium-transporting ATPase, transmembrane domain"/>
    <property type="match status" value="1"/>
</dbReference>
<evidence type="ECO:0000259" key="14">
    <source>
        <dbReference type="Pfam" id="PF00689"/>
    </source>
</evidence>
<evidence type="ECO:0000256" key="10">
    <source>
        <dbReference type="ARBA" id="ARBA00023136"/>
    </source>
</evidence>
<evidence type="ECO:0000256" key="3">
    <source>
        <dbReference type="ARBA" id="ARBA00022692"/>
    </source>
</evidence>
<dbReference type="InterPro" id="IPR036412">
    <property type="entry name" value="HAD-like_sf"/>
</dbReference>
<dbReference type="InterPro" id="IPR023298">
    <property type="entry name" value="ATPase_P-typ_TM_dom_sf"/>
</dbReference>
<evidence type="ECO:0000256" key="5">
    <source>
        <dbReference type="ARBA" id="ARBA00022837"/>
    </source>
</evidence>
<evidence type="ECO:0000256" key="7">
    <source>
        <dbReference type="ARBA" id="ARBA00022860"/>
    </source>
</evidence>
<dbReference type="GO" id="GO:0005524">
    <property type="term" value="F:ATP binding"/>
    <property type="evidence" value="ECO:0007669"/>
    <property type="project" value="UniProtKB-KW"/>
</dbReference>
<dbReference type="Pfam" id="PF13246">
    <property type="entry name" value="Cation_ATPase"/>
    <property type="match status" value="1"/>
</dbReference>
<name>A0A5J5C443_9ASTE</name>
<dbReference type="NCBIfam" id="TIGR01494">
    <property type="entry name" value="ATPase_P-type"/>
    <property type="match status" value="1"/>
</dbReference>
<keyword evidence="12" id="KW-0547">Nucleotide-binding</keyword>
<feature type="transmembrane region" description="Helical" evidence="12">
    <location>
        <begin position="203"/>
        <end position="225"/>
    </location>
</feature>
<dbReference type="SUPFAM" id="SSF81653">
    <property type="entry name" value="Calcium ATPase, transduction domain A"/>
    <property type="match status" value="1"/>
</dbReference>
<dbReference type="AlphaFoldDB" id="A0A5J5C443"/>
<evidence type="ECO:0000256" key="2">
    <source>
        <dbReference type="ARBA" id="ARBA00022448"/>
    </source>
</evidence>
<dbReference type="Gene3D" id="2.70.150.10">
    <property type="entry name" value="Calcium-transporting ATPase, cytoplasmic transduction domain A"/>
    <property type="match status" value="1"/>
</dbReference>
<evidence type="ECO:0000259" key="13">
    <source>
        <dbReference type="Pfam" id="PF00122"/>
    </source>
</evidence>
<keyword evidence="4" id="KW-0479">Metal-binding</keyword>
<dbReference type="Gene3D" id="3.40.50.1000">
    <property type="entry name" value="HAD superfamily/HAD-like"/>
    <property type="match status" value="1"/>
</dbReference>
<dbReference type="SUPFAM" id="SSF81665">
    <property type="entry name" value="Calcium ATPase, transmembrane domain M"/>
    <property type="match status" value="1"/>
</dbReference>
<feature type="transmembrane region" description="Helical" evidence="12">
    <location>
        <begin position="828"/>
        <end position="849"/>
    </location>
</feature>
<dbReference type="Pfam" id="PF00689">
    <property type="entry name" value="Cation_ATPase_C"/>
    <property type="match status" value="1"/>
</dbReference>
<feature type="transmembrane region" description="Helical" evidence="12">
    <location>
        <begin position="160"/>
        <end position="183"/>
    </location>
</feature>
<gene>
    <name evidence="15" type="ORF">F0562_000381</name>
</gene>
<feature type="transmembrane region" description="Helical" evidence="12">
    <location>
        <begin position="1004"/>
        <end position="1023"/>
    </location>
</feature>
<dbReference type="EC" id="7.2.2.10" evidence="12"/>
<keyword evidence="6" id="KW-0460">Magnesium</keyword>
<evidence type="ECO:0000256" key="4">
    <source>
        <dbReference type="ARBA" id="ARBA00022723"/>
    </source>
</evidence>
<reference evidence="15 16" key="1">
    <citation type="submission" date="2019-09" db="EMBL/GenBank/DDBJ databases">
        <title>A chromosome-level genome assembly of the Chinese tupelo Nyssa sinensis.</title>
        <authorList>
            <person name="Yang X."/>
            <person name="Kang M."/>
            <person name="Yang Y."/>
            <person name="Xiong H."/>
            <person name="Wang M."/>
            <person name="Zhang Z."/>
            <person name="Wang Z."/>
            <person name="Wu H."/>
            <person name="Ma T."/>
            <person name="Liu J."/>
            <person name="Xi Z."/>
        </authorList>
    </citation>
    <scope>NUCLEOTIDE SEQUENCE [LARGE SCALE GENOMIC DNA]</scope>
    <source>
        <strain evidence="15">J267</strain>
        <tissue evidence="15">Leaf</tissue>
    </source>
</reference>
<keyword evidence="12" id="KW-0067">ATP-binding</keyword>
<keyword evidence="3 12" id="KW-0812">Transmembrane</keyword>
<comment type="function">
    <text evidence="12">Catalyzes the hydrolysis of ATP coupled with the transport of calcium.</text>
</comment>
<dbReference type="InterPro" id="IPR023214">
    <property type="entry name" value="HAD_sf"/>
</dbReference>
<comment type="caution">
    <text evidence="12">Lacks conserved residue(s) required for the propagation of feature annotation.</text>
</comment>
<keyword evidence="10 12" id="KW-0472">Membrane</keyword>
<organism evidence="15 16">
    <name type="scientific">Nyssa sinensis</name>
    <dbReference type="NCBI Taxonomy" id="561372"/>
    <lineage>
        <taxon>Eukaryota</taxon>
        <taxon>Viridiplantae</taxon>
        <taxon>Streptophyta</taxon>
        <taxon>Embryophyta</taxon>
        <taxon>Tracheophyta</taxon>
        <taxon>Spermatophyta</taxon>
        <taxon>Magnoliopsida</taxon>
        <taxon>eudicotyledons</taxon>
        <taxon>Gunneridae</taxon>
        <taxon>Pentapetalae</taxon>
        <taxon>asterids</taxon>
        <taxon>Cornales</taxon>
        <taxon>Nyssaceae</taxon>
        <taxon>Nyssa</taxon>
    </lineage>
</organism>
<feature type="transmembrane region" description="Helical" evidence="12">
    <location>
        <begin position="398"/>
        <end position="418"/>
    </location>
</feature>
<evidence type="ECO:0000256" key="12">
    <source>
        <dbReference type="RuleBase" id="RU361146"/>
    </source>
</evidence>
<dbReference type="GO" id="GO:0005388">
    <property type="term" value="F:P-type calcium transporter activity"/>
    <property type="evidence" value="ECO:0007669"/>
    <property type="project" value="UniProtKB-EC"/>
</dbReference>
<sequence>MFLSELLAKKRKYVRNRWRLAITKVLLSRAKKTIEPSRRLHLVSTIISCTRVLDSLAQEIAAEKVKQLRDAVQRSQSFLAIDISPSDGPINIDQESLTAVIKEKNMERLRGDFGGVEGVIKALQTHAEDGVQGDAEDLRHRCKVFGSNTYPKFLVYIKWFYLYLLKSFNVINLYSLLAFAAIFIGVQIKTCGWKYGWENSGMILSVTLAVSIASVIFGFAVEYYLQTSFEIRNNFFSTLVDVVRNGHKQQISVSKIVVGDVVCLNMGDQVPADGLFLGGQSLKVDESVFTGGSELEVNCNTNPFLFSGTKVIGGRAKMVVTMVGQKTKWAEKMSSRRYVDREKTALEARIKKLKSSALKVGLTVAIIGLVFLLARYFLGGTKDDKGNREFIVGKKNALDLLCAIAKIILFFAAIAYNMEAPGFLWIVKITLAYSIRQMMDIDKVWVRNLSACETMGSVTTIVTDTLNQLKVTKFWLGQESTEDGVSSSIAPNVLELIKGVGLNTNASVYRSTASPNFDLSGVPIEKAIIHWAVLKLKVNLGELQDSSIILAVEPFTSEKQRSGVLMRKKADNTTHVHWKGAAEMILPMCSSYYDTSGNLQVLDDGERMKFEHIIQGMSSSESNHQFVAFAHAQVTEEDCSSDEKIKENCLTLLGMVCLKGPCQSEVKKSVEACLNAGVRIIMIASDDISTASAKAIECGMLMPNHGMNSGAVMEGEEFKNYTIQENGIETTDELRVVARASAQDRLLMVKWLKEKGHVVAETGDDTNDAPALKKADVRLSIGIQGTEIIGKEKVDIVILDNNFASMAMILRWGRCVLNNTQKLIQFQLAANVVFLANNFIEVVSVSGIIMLRNSLAYALVDFIWVNLVWGMFAAFALGMERPGRELIQKPPLPHSQPLITNIMWRNIMAQVVYQVAIAQTVQFQGQFLFGVHDGVVDTMSFVTSNLCLLFNLFNARKLEKKNIFEGIHKNKCFTVIVGIIICLQVAMIEFIASFFEMERLNWEQWMICIGLAFASWPVGLVGINLPDEHKHVSDLLPIMDLLYIFMFESLNNFLCSTQKETLSSKSRDLKGKQTLLQ</sequence>
<proteinExistence type="inferred from homology"/>
<dbReference type="InterPro" id="IPR008250">
    <property type="entry name" value="ATPase_P-typ_transduc_dom_A_sf"/>
</dbReference>
<evidence type="ECO:0000313" key="15">
    <source>
        <dbReference type="EMBL" id="KAA8548697.1"/>
    </source>
</evidence>
<evidence type="ECO:0000256" key="9">
    <source>
        <dbReference type="ARBA" id="ARBA00023065"/>
    </source>
</evidence>
<feature type="transmembrane region" description="Helical" evidence="12">
    <location>
        <begin position="357"/>
        <end position="378"/>
    </location>
</feature>
<evidence type="ECO:0000256" key="6">
    <source>
        <dbReference type="ARBA" id="ARBA00022842"/>
    </source>
</evidence>
<dbReference type="SUPFAM" id="SSF81660">
    <property type="entry name" value="Metal cation-transporting ATPase, ATP-binding domain N"/>
    <property type="match status" value="1"/>
</dbReference>